<gene>
    <name evidence="2" type="ORF">Pla163_13260</name>
</gene>
<name>A0A518CYB4_9BACT</name>
<dbReference type="AlphaFoldDB" id="A0A518CYB4"/>
<sequence length="289" mass="30485">MANRRPERNLRVAALPLDVVGGAAEQNVDAVREALERCVERGVDLLVLPELWPTSFPPSRAEGAALDAVLAEDAGAWRAVETLVRESGVWVVGTGLDRDPNGGDAAPARPVNRARLLAPDGTRAVYDKAHLFTPTAEHLAFCQGGERPSVVAGPAAHDGSPSALAMAVCYDLRFGAPLQQLPAAGVEVLVVPAQWPASRASHWRALVLGRAVELQCFVVGCNRSGVESVGRRGLALEFPGNALIASPDGEVLAEGDGSGALIVADLDLERVGRLRRDVPVGRDARCDLR</sequence>
<evidence type="ECO:0000259" key="1">
    <source>
        <dbReference type="PROSITE" id="PS50263"/>
    </source>
</evidence>
<proteinExistence type="predicted"/>
<dbReference type="PANTHER" id="PTHR23088">
    <property type="entry name" value="NITRILASE-RELATED"/>
    <property type="match status" value="1"/>
</dbReference>
<keyword evidence="3" id="KW-1185">Reference proteome</keyword>
<protein>
    <submittedName>
        <fullName evidence="2">2-oxoglutaramate amidase</fullName>
        <ecNumber evidence="2">3.5.1.111</ecNumber>
    </submittedName>
</protein>
<accession>A0A518CYB4</accession>
<dbReference type="PROSITE" id="PS50263">
    <property type="entry name" value="CN_HYDROLASE"/>
    <property type="match status" value="1"/>
</dbReference>
<dbReference type="PANTHER" id="PTHR23088:SF27">
    <property type="entry name" value="DEAMINATED GLUTATHIONE AMIDASE"/>
    <property type="match status" value="1"/>
</dbReference>
<dbReference type="Proteomes" id="UP000319342">
    <property type="component" value="Chromosome"/>
</dbReference>
<dbReference type="InterPro" id="IPR036526">
    <property type="entry name" value="C-N_Hydrolase_sf"/>
</dbReference>
<dbReference type="Gene3D" id="3.60.110.10">
    <property type="entry name" value="Carbon-nitrogen hydrolase"/>
    <property type="match status" value="1"/>
</dbReference>
<dbReference type="EC" id="3.5.1.111" evidence="2"/>
<dbReference type="RefSeq" id="WP_419186383.1">
    <property type="nucleotide sequence ID" value="NZ_CP036290.1"/>
</dbReference>
<dbReference type="InterPro" id="IPR003010">
    <property type="entry name" value="C-N_Hydrolase"/>
</dbReference>
<dbReference type="EMBL" id="CP036290">
    <property type="protein sequence ID" value="QDU84219.1"/>
    <property type="molecule type" value="Genomic_DNA"/>
</dbReference>
<dbReference type="Pfam" id="PF00795">
    <property type="entry name" value="CN_hydrolase"/>
    <property type="match status" value="1"/>
</dbReference>
<evidence type="ECO:0000313" key="3">
    <source>
        <dbReference type="Proteomes" id="UP000319342"/>
    </source>
</evidence>
<reference evidence="2 3" key="1">
    <citation type="submission" date="2019-02" db="EMBL/GenBank/DDBJ databases">
        <title>Deep-cultivation of Planctomycetes and their phenomic and genomic characterization uncovers novel biology.</title>
        <authorList>
            <person name="Wiegand S."/>
            <person name="Jogler M."/>
            <person name="Boedeker C."/>
            <person name="Pinto D."/>
            <person name="Vollmers J."/>
            <person name="Rivas-Marin E."/>
            <person name="Kohn T."/>
            <person name="Peeters S.H."/>
            <person name="Heuer A."/>
            <person name="Rast P."/>
            <person name="Oberbeckmann S."/>
            <person name="Bunk B."/>
            <person name="Jeske O."/>
            <person name="Meyerdierks A."/>
            <person name="Storesund J.E."/>
            <person name="Kallscheuer N."/>
            <person name="Luecker S."/>
            <person name="Lage O.M."/>
            <person name="Pohl T."/>
            <person name="Merkel B.J."/>
            <person name="Hornburger P."/>
            <person name="Mueller R.-W."/>
            <person name="Bruemmer F."/>
            <person name="Labrenz M."/>
            <person name="Spormann A.M."/>
            <person name="Op den Camp H."/>
            <person name="Overmann J."/>
            <person name="Amann R."/>
            <person name="Jetten M.S.M."/>
            <person name="Mascher T."/>
            <person name="Medema M.H."/>
            <person name="Devos D.P."/>
            <person name="Kaster A.-K."/>
            <person name="Ovreas L."/>
            <person name="Rohde M."/>
            <person name="Galperin M.Y."/>
            <person name="Jogler C."/>
        </authorList>
    </citation>
    <scope>NUCLEOTIDE SEQUENCE [LARGE SCALE GENOMIC DNA]</scope>
    <source>
        <strain evidence="2 3">Pla163</strain>
    </source>
</reference>
<dbReference type="SUPFAM" id="SSF56317">
    <property type="entry name" value="Carbon-nitrogen hydrolase"/>
    <property type="match status" value="1"/>
</dbReference>
<evidence type="ECO:0000313" key="2">
    <source>
        <dbReference type="EMBL" id="QDU84219.1"/>
    </source>
</evidence>
<dbReference type="GO" id="GO:0106008">
    <property type="term" value="F:2-oxoglutaramate amidase activity"/>
    <property type="evidence" value="ECO:0007669"/>
    <property type="project" value="UniProtKB-EC"/>
</dbReference>
<organism evidence="2 3">
    <name type="scientific">Rohdeia mirabilis</name>
    <dbReference type="NCBI Taxonomy" id="2528008"/>
    <lineage>
        <taxon>Bacteria</taxon>
        <taxon>Pseudomonadati</taxon>
        <taxon>Planctomycetota</taxon>
        <taxon>Planctomycetia</taxon>
        <taxon>Planctomycetia incertae sedis</taxon>
        <taxon>Rohdeia</taxon>
    </lineage>
</organism>
<feature type="domain" description="CN hydrolase" evidence="1">
    <location>
        <begin position="10"/>
        <end position="268"/>
    </location>
</feature>
<keyword evidence="2" id="KW-0378">Hydrolase</keyword>